<accession>A0A3D9SI92</accession>
<dbReference type="PANTHER" id="PTHR14136:SF17">
    <property type="entry name" value="BTB_POZ DOMAIN-CONTAINING PROTEIN KCTD9"/>
    <property type="match status" value="1"/>
</dbReference>
<sequence>MRGSGLRWLRWPALAVVVLGTAALLFWPAADFLGAHDARGLSGKQRIQEAAKARDAARGRMVQLATVMLGLGAYVFTVRNFQLALDQSRRQAEATNRTLEQNEAAQITDRFARAIELLGSEAIDARLGAIYSLERIARDSERDHPTVMEVLTAFVRRTSTTTAAGASRQDLWAALSVIARRRFEHDRGRLVLRDSLLPEAELTEAALAGADLRGIRLAEATLTRAELAAADLTDGVLDGARLDGADLTGADLTRVSASGARLTDATLTDAALNGARLDGGALTGARLQNVHALRCALSGADLTGADLTGADLSEADLNDARLPNAVLRNVTLTRGRLARADLSGADLRDVDLSRAVLSRARLQGANLSGARLDETNLSGATLAGAHLAGVDLTQVVGVSDLDLTDAIADDATRLTAGWHADPATGRVTRLDQR</sequence>
<gene>
    <name evidence="1" type="ORF">DFJ69_1026</name>
</gene>
<dbReference type="OrthoDB" id="4563217at2"/>
<dbReference type="RefSeq" id="WP_147312205.1">
    <property type="nucleotide sequence ID" value="NZ_QTTT01000001.1"/>
</dbReference>
<dbReference type="InterPro" id="IPR051082">
    <property type="entry name" value="Pentapeptide-BTB/POZ_domain"/>
</dbReference>
<dbReference type="PANTHER" id="PTHR14136">
    <property type="entry name" value="BTB_POZ DOMAIN-CONTAINING PROTEIN KCTD9"/>
    <property type="match status" value="1"/>
</dbReference>
<reference evidence="1 2" key="1">
    <citation type="submission" date="2018-08" db="EMBL/GenBank/DDBJ databases">
        <title>Sequencing the genomes of 1000 actinobacteria strains.</title>
        <authorList>
            <person name="Klenk H.-P."/>
        </authorList>
    </citation>
    <scope>NUCLEOTIDE SEQUENCE [LARGE SCALE GENOMIC DNA]</scope>
    <source>
        <strain evidence="1 2">DSM 43927</strain>
    </source>
</reference>
<evidence type="ECO:0000313" key="2">
    <source>
        <dbReference type="Proteomes" id="UP000256661"/>
    </source>
</evidence>
<dbReference type="Pfam" id="PF00805">
    <property type="entry name" value="Pentapeptide"/>
    <property type="match status" value="4"/>
</dbReference>
<dbReference type="SUPFAM" id="SSF141571">
    <property type="entry name" value="Pentapeptide repeat-like"/>
    <property type="match status" value="2"/>
</dbReference>
<protein>
    <submittedName>
        <fullName evidence="1">Uncharacterized protein YjbI with pentapeptide repeats</fullName>
    </submittedName>
</protein>
<name>A0A3D9SI92_9ACTN</name>
<proteinExistence type="predicted"/>
<dbReference type="EMBL" id="QTTT01000001">
    <property type="protein sequence ID" value="REE95622.1"/>
    <property type="molecule type" value="Genomic_DNA"/>
</dbReference>
<dbReference type="AlphaFoldDB" id="A0A3D9SI92"/>
<evidence type="ECO:0000313" key="1">
    <source>
        <dbReference type="EMBL" id="REE95622.1"/>
    </source>
</evidence>
<keyword evidence="2" id="KW-1185">Reference proteome</keyword>
<dbReference type="InterPro" id="IPR001646">
    <property type="entry name" value="5peptide_repeat"/>
</dbReference>
<dbReference type="Proteomes" id="UP000256661">
    <property type="component" value="Unassembled WGS sequence"/>
</dbReference>
<dbReference type="Gene3D" id="2.160.20.80">
    <property type="entry name" value="E3 ubiquitin-protein ligase SopA"/>
    <property type="match status" value="2"/>
</dbReference>
<comment type="caution">
    <text evidence="1">The sequence shown here is derived from an EMBL/GenBank/DDBJ whole genome shotgun (WGS) entry which is preliminary data.</text>
</comment>
<organism evidence="1 2">
    <name type="scientific">Thermomonospora umbrina</name>
    <dbReference type="NCBI Taxonomy" id="111806"/>
    <lineage>
        <taxon>Bacteria</taxon>
        <taxon>Bacillati</taxon>
        <taxon>Actinomycetota</taxon>
        <taxon>Actinomycetes</taxon>
        <taxon>Streptosporangiales</taxon>
        <taxon>Thermomonosporaceae</taxon>
        <taxon>Thermomonospora</taxon>
    </lineage>
</organism>